<evidence type="ECO:0000256" key="2">
    <source>
        <dbReference type="ARBA" id="ARBA00009773"/>
    </source>
</evidence>
<evidence type="ECO:0000256" key="5">
    <source>
        <dbReference type="ARBA" id="ARBA00023136"/>
    </source>
</evidence>
<comment type="subcellular location">
    <subcellularLocation>
        <location evidence="1">Membrane</location>
        <topology evidence="1">Multi-pass membrane protein</topology>
    </subcellularLocation>
</comment>
<dbReference type="STRING" id="1165689.SAMN02927914_02239"/>
<evidence type="ECO:0000256" key="3">
    <source>
        <dbReference type="ARBA" id="ARBA00022692"/>
    </source>
</evidence>
<evidence type="ECO:0000256" key="1">
    <source>
        <dbReference type="ARBA" id="ARBA00004141"/>
    </source>
</evidence>
<evidence type="ECO:0000313" key="7">
    <source>
        <dbReference type="EMBL" id="SDA69640.1"/>
    </source>
</evidence>
<gene>
    <name evidence="7" type="ORF">SAMN02927914_02239</name>
</gene>
<keyword evidence="3 6" id="KW-0812">Transmembrane</keyword>
<evidence type="ECO:0000256" key="6">
    <source>
        <dbReference type="SAM" id="Phobius"/>
    </source>
</evidence>
<keyword evidence="5 6" id="KW-0472">Membrane</keyword>
<dbReference type="PANTHER" id="PTHR21716:SF4">
    <property type="entry name" value="TRANSMEMBRANE PROTEIN 245"/>
    <property type="match status" value="1"/>
</dbReference>
<organism evidence="7 8">
    <name type="scientific">Mesorhizobium qingshengii</name>
    <dbReference type="NCBI Taxonomy" id="1165689"/>
    <lineage>
        <taxon>Bacteria</taxon>
        <taxon>Pseudomonadati</taxon>
        <taxon>Pseudomonadota</taxon>
        <taxon>Alphaproteobacteria</taxon>
        <taxon>Hyphomicrobiales</taxon>
        <taxon>Phyllobacteriaceae</taxon>
        <taxon>Mesorhizobium</taxon>
    </lineage>
</organism>
<feature type="transmembrane region" description="Helical" evidence="6">
    <location>
        <begin position="161"/>
        <end position="179"/>
    </location>
</feature>
<protein>
    <submittedName>
        <fullName evidence="7">Predicted PurR-regulated permease PerM</fullName>
    </submittedName>
</protein>
<dbReference type="PANTHER" id="PTHR21716">
    <property type="entry name" value="TRANSMEMBRANE PROTEIN"/>
    <property type="match status" value="1"/>
</dbReference>
<dbReference type="AlphaFoldDB" id="A0A1G5XHE2"/>
<dbReference type="InterPro" id="IPR002549">
    <property type="entry name" value="AI-2E-like"/>
</dbReference>
<dbReference type="Proteomes" id="UP000198588">
    <property type="component" value="Unassembled WGS sequence"/>
</dbReference>
<sequence>MPKLRQMSDIKQMPDRKQLRLLGVLVATAICLYVCYLLALPFLPALTWALVLAIVLYPAHRWVEGRLGNRTLAALISVSVTAVAVGLPLIFVAQQIVREAINGATYLEEVIRGWNADGFVSNYPRLSAIAVWIKDRLDPAGSVAAFAQWLTGQSTSLLRGSINQVVMFVLTFYLLFYFLRDRQQALRGVESLSPLDAPETAYILSRFAETVHATLLGTVFVAAVQGTLGGLMFWWLGLPTPVFWGLVMGLLAIVPVLGAFVIWVPAAIYLALEGAWASAVTLALWGGVIVAGIDNLLYPMLVGNRLRLHTVVAFIGAVGGVVLFGASGLVLGPAAIAVAFSLIDILKKRLNDQPGTGSVSGGDTELSHQAGAD</sequence>
<feature type="transmembrane region" description="Helical" evidence="6">
    <location>
        <begin position="21"/>
        <end position="39"/>
    </location>
</feature>
<evidence type="ECO:0000313" key="8">
    <source>
        <dbReference type="Proteomes" id="UP000198588"/>
    </source>
</evidence>
<proteinExistence type="inferred from homology"/>
<evidence type="ECO:0000256" key="4">
    <source>
        <dbReference type="ARBA" id="ARBA00022989"/>
    </source>
</evidence>
<feature type="transmembrane region" description="Helical" evidence="6">
    <location>
        <begin position="242"/>
        <end position="263"/>
    </location>
</feature>
<feature type="transmembrane region" description="Helical" evidence="6">
    <location>
        <begin position="213"/>
        <end position="236"/>
    </location>
</feature>
<feature type="transmembrane region" description="Helical" evidence="6">
    <location>
        <begin position="275"/>
        <end position="293"/>
    </location>
</feature>
<comment type="similarity">
    <text evidence="2">Belongs to the autoinducer-2 exporter (AI-2E) (TC 2.A.86) family.</text>
</comment>
<feature type="transmembrane region" description="Helical" evidence="6">
    <location>
        <begin position="313"/>
        <end position="343"/>
    </location>
</feature>
<dbReference type="EMBL" id="FMXM01000006">
    <property type="protein sequence ID" value="SDA69640.1"/>
    <property type="molecule type" value="Genomic_DNA"/>
</dbReference>
<keyword evidence="4 6" id="KW-1133">Transmembrane helix</keyword>
<reference evidence="7 8" key="1">
    <citation type="submission" date="2016-10" db="EMBL/GenBank/DDBJ databases">
        <authorList>
            <person name="de Groot N.N."/>
        </authorList>
    </citation>
    <scope>NUCLEOTIDE SEQUENCE [LARGE SCALE GENOMIC DNA]</scope>
    <source>
        <strain evidence="7 8">CGMCC 1.12097</strain>
    </source>
</reference>
<dbReference type="Pfam" id="PF01594">
    <property type="entry name" value="AI-2E_transport"/>
    <property type="match status" value="1"/>
</dbReference>
<accession>A0A1G5XHE2</accession>
<feature type="transmembrane region" description="Helical" evidence="6">
    <location>
        <begin position="75"/>
        <end position="97"/>
    </location>
</feature>
<dbReference type="GO" id="GO:0016020">
    <property type="term" value="C:membrane"/>
    <property type="evidence" value="ECO:0007669"/>
    <property type="project" value="UniProtKB-SubCell"/>
</dbReference>
<feature type="transmembrane region" description="Helical" evidence="6">
    <location>
        <begin position="45"/>
        <end position="63"/>
    </location>
</feature>
<dbReference type="OrthoDB" id="106838at2"/>
<name>A0A1G5XHE2_9HYPH</name>